<comment type="subcellular location">
    <subcellularLocation>
        <location evidence="1">Cell envelope</location>
    </subcellularLocation>
</comment>
<accession>A0A1I4U1K2</accession>
<keyword evidence="3" id="KW-0813">Transport</keyword>
<dbReference type="STRING" id="455193.SAMN05421805_1011681"/>
<dbReference type="GO" id="GO:1901678">
    <property type="term" value="P:iron coordination entity transport"/>
    <property type="evidence" value="ECO:0007669"/>
    <property type="project" value="UniProtKB-ARBA"/>
</dbReference>
<name>A0A1I4U1K2_9PSEU</name>
<evidence type="ECO:0000313" key="9">
    <source>
        <dbReference type="Proteomes" id="UP000270697"/>
    </source>
</evidence>
<reference evidence="6 9" key="2">
    <citation type="submission" date="2018-10" db="EMBL/GenBank/DDBJ databases">
        <title>Sequencing the genomes of 1000 actinobacteria strains.</title>
        <authorList>
            <person name="Klenk H.-P."/>
        </authorList>
    </citation>
    <scope>NUCLEOTIDE SEQUENCE [LARGE SCALE GENOMIC DNA]</scope>
    <source>
        <strain evidence="6 9">DSM 45119</strain>
    </source>
</reference>
<dbReference type="GO" id="GO:0030288">
    <property type="term" value="C:outer membrane-bounded periplasmic space"/>
    <property type="evidence" value="ECO:0007669"/>
    <property type="project" value="TreeGrafter"/>
</dbReference>
<keyword evidence="9" id="KW-1185">Reference proteome</keyword>
<proteinExistence type="inferred from homology"/>
<dbReference type="PANTHER" id="PTHR30532:SF28">
    <property type="entry name" value="PETROBACTIN-BINDING PROTEIN YCLQ"/>
    <property type="match status" value="1"/>
</dbReference>
<evidence type="ECO:0000313" key="6">
    <source>
        <dbReference type="EMBL" id="RKT88640.1"/>
    </source>
</evidence>
<dbReference type="InterPro" id="IPR051313">
    <property type="entry name" value="Bact_iron-sidero_bind"/>
</dbReference>
<feature type="domain" description="Fe/B12 periplasmic-binding" evidence="5">
    <location>
        <begin position="55"/>
        <end position="315"/>
    </location>
</feature>
<sequence length="315" mass="32908">MLTSMFRRGWLAVIAVAALFVLSGCGGSAGGGGAGARITVEHAQGSTQVPAEPRNVVVFDIGVLVTLDELGVPVAGVPKVASLPESLAKYGTDEYPKVGSLKEPDFEKVNELAPDLIVVAGRSASQYAELSKIAPTIDLTVDNADFLASAKQRTEVLGTIFGKQAEVEQRFAALDDSVRKVREQAAAKQASGLVVLTTGGKISAYGPGSRFGIVHDSLGVAPAREGLSTETHGDAISPEFIAEVDPDVLYVVDRDAAIGEEGKAAAQVLDNALVQRTKAARDGKIVYLDPFTWYIAPTGLSSVEQMVRAVGDSLS</sequence>
<dbReference type="RefSeq" id="WP_246025728.1">
    <property type="nucleotide sequence ID" value="NZ_FOUP01000001.1"/>
</dbReference>
<gene>
    <name evidence="6" type="ORF">ATL45_7079</name>
    <name evidence="7" type="ORF">SAMN05421805_1011681</name>
</gene>
<dbReference type="InterPro" id="IPR033870">
    <property type="entry name" value="FatB"/>
</dbReference>
<dbReference type="InterPro" id="IPR002491">
    <property type="entry name" value="ABC_transptr_periplasmic_BD"/>
</dbReference>
<evidence type="ECO:0000313" key="7">
    <source>
        <dbReference type="EMBL" id="SFM82902.1"/>
    </source>
</evidence>
<dbReference type="PROSITE" id="PS51257">
    <property type="entry name" value="PROKAR_LIPOPROTEIN"/>
    <property type="match status" value="1"/>
</dbReference>
<evidence type="ECO:0000256" key="2">
    <source>
        <dbReference type="ARBA" id="ARBA00008814"/>
    </source>
</evidence>
<evidence type="ECO:0000313" key="8">
    <source>
        <dbReference type="Proteomes" id="UP000199398"/>
    </source>
</evidence>
<dbReference type="EMBL" id="FOUP01000001">
    <property type="protein sequence ID" value="SFM82902.1"/>
    <property type="molecule type" value="Genomic_DNA"/>
</dbReference>
<dbReference type="Pfam" id="PF01497">
    <property type="entry name" value="Peripla_BP_2"/>
    <property type="match status" value="1"/>
</dbReference>
<dbReference type="Gene3D" id="3.40.50.1980">
    <property type="entry name" value="Nitrogenase molybdenum iron protein domain"/>
    <property type="match status" value="2"/>
</dbReference>
<evidence type="ECO:0000259" key="5">
    <source>
        <dbReference type="PROSITE" id="PS50983"/>
    </source>
</evidence>
<evidence type="ECO:0000256" key="3">
    <source>
        <dbReference type="ARBA" id="ARBA00022448"/>
    </source>
</evidence>
<dbReference type="PROSITE" id="PS50983">
    <property type="entry name" value="FE_B12_PBP"/>
    <property type="match status" value="1"/>
</dbReference>
<dbReference type="SUPFAM" id="SSF53807">
    <property type="entry name" value="Helical backbone' metal receptor"/>
    <property type="match status" value="1"/>
</dbReference>
<organism evidence="7 8">
    <name type="scientific">Saccharopolyspora antimicrobica</name>
    <dbReference type="NCBI Taxonomy" id="455193"/>
    <lineage>
        <taxon>Bacteria</taxon>
        <taxon>Bacillati</taxon>
        <taxon>Actinomycetota</taxon>
        <taxon>Actinomycetes</taxon>
        <taxon>Pseudonocardiales</taxon>
        <taxon>Pseudonocardiaceae</taxon>
        <taxon>Saccharopolyspora</taxon>
    </lineage>
</organism>
<reference evidence="7 8" key="1">
    <citation type="submission" date="2016-10" db="EMBL/GenBank/DDBJ databases">
        <authorList>
            <person name="de Groot N.N."/>
        </authorList>
    </citation>
    <scope>NUCLEOTIDE SEQUENCE [LARGE SCALE GENOMIC DNA]</scope>
    <source>
        <strain evidence="7 8">CPCC 201259</strain>
    </source>
</reference>
<evidence type="ECO:0000256" key="1">
    <source>
        <dbReference type="ARBA" id="ARBA00004196"/>
    </source>
</evidence>
<evidence type="ECO:0000256" key="4">
    <source>
        <dbReference type="ARBA" id="ARBA00022729"/>
    </source>
</evidence>
<comment type="similarity">
    <text evidence="2">Belongs to the bacterial solute-binding protein 8 family.</text>
</comment>
<dbReference type="Proteomes" id="UP000199398">
    <property type="component" value="Unassembled WGS sequence"/>
</dbReference>
<keyword evidence="4" id="KW-0732">Signal</keyword>
<dbReference type="AlphaFoldDB" id="A0A1I4U1K2"/>
<dbReference type="PANTHER" id="PTHR30532">
    <property type="entry name" value="IRON III DICITRATE-BINDING PERIPLASMIC PROTEIN"/>
    <property type="match status" value="1"/>
</dbReference>
<dbReference type="CDD" id="cd01140">
    <property type="entry name" value="FatB"/>
    <property type="match status" value="1"/>
</dbReference>
<dbReference type="Proteomes" id="UP000270697">
    <property type="component" value="Unassembled WGS sequence"/>
</dbReference>
<protein>
    <submittedName>
        <fullName evidence="7">Iron complex transport system substrate-binding protein</fullName>
    </submittedName>
</protein>
<dbReference type="EMBL" id="RBXX01000002">
    <property type="protein sequence ID" value="RKT88640.1"/>
    <property type="molecule type" value="Genomic_DNA"/>
</dbReference>